<evidence type="ECO:0000256" key="4">
    <source>
        <dbReference type="ARBA" id="ARBA00023010"/>
    </source>
</evidence>
<keyword evidence="5" id="KW-0143">Chaperone</keyword>
<accession>A0A316U2P8</accession>
<comment type="subunit">
    <text evidence="5">Heterohexamer.</text>
</comment>
<evidence type="ECO:0000256" key="1">
    <source>
        <dbReference type="ARBA" id="ARBA00006720"/>
    </source>
</evidence>
<sequence>ELQQFLDSEQAKARVQSSISHFTELCWDKCLGTSTGGISTSFARGQEACLANCVERFLDTSIFLVKKLEEQRNHL</sequence>
<dbReference type="GO" id="GO:0015031">
    <property type="term" value="P:protein transport"/>
    <property type="evidence" value="ECO:0007669"/>
    <property type="project" value="UniProtKB-KW"/>
</dbReference>
<dbReference type="OrthoDB" id="344165at2759"/>
<keyword evidence="4 5" id="KW-0811">Translocation</keyword>
<evidence type="ECO:0000256" key="3">
    <source>
        <dbReference type="ARBA" id="ARBA00022927"/>
    </source>
</evidence>
<gene>
    <name evidence="7" type="ORF">BCV69DRAFT_250939</name>
</gene>
<dbReference type="AlphaFoldDB" id="A0A316U2P8"/>
<dbReference type="Proteomes" id="UP000245942">
    <property type="component" value="Unassembled WGS sequence"/>
</dbReference>
<keyword evidence="5" id="KW-0813">Transport</keyword>
<dbReference type="RefSeq" id="XP_025346756.1">
    <property type="nucleotide sequence ID" value="XM_025490400.1"/>
</dbReference>
<dbReference type="Pfam" id="PF02953">
    <property type="entry name" value="zf-Tim10_DDP"/>
    <property type="match status" value="1"/>
</dbReference>
<keyword evidence="2 5" id="KW-0472">Membrane</keyword>
<organism evidence="7 8">
    <name type="scientific">Pseudomicrostroma glucosiphilum</name>
    <dbReference type="NCBI Taxonomy" id="1684307"/>
    <lineage>
        <taxon>Eukaryota</taxon>
        <taxon>Fungi</taxon>
        <taxon>Dikarya</taxon>
        <taxon>Basidiomycota</taxon>
        <taxon>Ustilaginomycotina</taxon>
        <taxon>Exobasidiomycetes</taxon>
        <taxon>Microstromatales</taxon>
        <taxon>Microstromatales incertae sedis</taxon>
        <taxon>Pseudomicrostroma</taxon>
    </lineage>
</organism>
<comment type="domain">
    <text evidence="5">The twin CX3C motif contains 4 conserved Cys residues that form 2 disulfide bonds in the mitochondrial intermembrane space.</text>
</comment>
<dbReference type="EMBL" id="KZ819331">
    <property type="protein sequence ID" value="PWN19596.1"/>
    <property type="molecule type" value="Genomic_DNA"/>
</dbReference>
<evidence type="ECO:0000256" key="2">
    <source>
        <dbReference type="ARBA" id="ARBA00022792"/>
    </source>
</evidence>
<comment type="similarity">
    <text evidence="1 5">Belongs to the small Tim family.</text>
</comment>
<dbReference type="InterPro" id="IPR035427">
    <property type="entry name" value="Tim10-like_dom_sf"/>
</dbReference>
<comment type="function">
    <text evidence="5">Mitochondrial intermembrane chaperone that participates in the import and insertion of some multi-pass transmembrane proteins into the mitochondrial inner membrane. Also required for the transfer of beta-barrel precursors from the TOM complex to the sorting and assembly machinery (SAM complex) of the outer membrane. Acts as a chaperone-like protein that protects the hydrophobic precursors from aggregation and guide them through the mitochondrial intermembrane space.</text>
</comment>
<keyword evidence="3 5" id="KW-0653">Protein transport</keyword>
<dbReference type="GO" id="GO:0005743">
    <property type="term" value="C:mitochondrial inner membrane"/>
    <property type="evidence" value="ECO:0007669"/>
    <property type="project" value="UniProtKB-SubCell"/>
</dbReference>
<dbReference type="Gene3D" id="1.10.287.810">
    <property type="entry name" value="Mitochondrial import inner membrane translocase subunit tim13 like domains"/>
    <property type="match status" value="1"/>
</dbReference>
<name>A0A316U2P8_9BASI</name>
<protein>
    <recommendedName>
        <fullName evidence="5">Mitochondrial import inner membrane translocase subunit</fullName>
    </recommendedName>
</protein>
<dbReference type="STRING" id="1684307.A0A316U2P8"/>
<proteinExistence type="inferred from homology"/>
<evidence type="ECO:0000313" key="8">
    <source>
        <dbReference type="Proteomes" id="UP000245942"/>
    </source>
</evidence>
<reference evidence="7 8" key="1">
    <citation type="journal article" date="2018" name="Mol. Biol. Evol.">
        <title>Broad Genomic Sampling Reveals a Smut Pathogenic Ancestry of the Fungal Clade Ustilaginomycotina.</title>
        <authorList>
            <person name="Kijpornyongpan T."/>
            <person name="Mondo S.J."/>
            <person name="Barry K."/>
            <person name="Sandor L."/>
            <person name="Lee J."/>
            <person name="Lipzen A."/>
            <person name="Pangilinan J."/>
            <person name="LaButti K."/>
            <person name="Hainaut M."/>
            <person name="Henrissat B."/>
            <person name="Grigoriev I.V."/>
            <person name="Spatafora J.W."/>
            <person name="Aime M.C."/>
        </authorList>
    </citation>
    <scope>NUCLEOTIDE SEQUENCE [LARGE SCALE GENOMIC DNA]</scope>
    <source>
        <strain evidence="7 8">MCA 4718</strain>
    </source>
</reference>
<dbReference type="InterPro" id="IPR004217">
    <property type="entry name" value="Tim10-like"/>
</dbReference>
<dbReference type="SUPFAM" id="SSF144122">
    <property type="entry name" value="Tim10-like"/>
    <property type="match status" value="1"/>
</dbReference>
<comment type="subcellular location">
    <subcellularLocation>
        <location evidence="5">Mitochondrion inner membrane</location>
        <topology evidence="5">Peripheral membrane protein</topology>
        <orientation evidence="5">Intermembrane side</orientation>
    </subcellularLocation>
</comment>
<feature type="domain" description="Tim10-like" evidence="6">
    <location>
        <begin position="4"/>
        <end position="70"/>
    </location>
</feature>
<dbReference type="GeneID" id="37012134"/>
<feature type="non-terminal residue" evidence="7">
    <location>
        <position position="1"/>
    </location>
</feature>
<evidence type="ECO:0000313" key="7">
    <source>
        <dbReference type="EMBL" id="PWN19596.1"/>
    </source>
</evidence>
<evidence type="ECO:0000259" key="6">
    <source>
        <dbReference type="Pfam" id="PF02953"/>
    </source>
</evidence>
<keyword evidence="8" id="KW-1185">Reference proteome</keyword>
<evidence type="ECO:0000256" key="5">
    <source>
        <dbReference type="RuleBase" id="RU367043"/>
    </source>
</evidence>
<keyword evidence="5" id="KW-1015">Disulfide bond</keyword>
<keyword evidence="5" id="KW-0496">Mitochondrion</keyword>
<keyword evidence="2 5" id="KW-0999">Mitochondrion inner membrane</keyword>